<evidence type="ECO:0000313" key="2">
    <source>
        <dbReference type="WBParaSite" id="Minc3s02502g30350"/>
    </source>
</evidence>
<sequence>LRLSLLHSHKIVPSTLSQFVSLINRLRKRNGRIYNLMRVAKSVQKTLKFILSHSNFIKKNTVLNRFTSSLKIILILIKKINCYFNWKMRLHKEFWQFRAHNLLINDRSWNKIHNFIFMNHKEFFEMTLCADNKHKLWLIIFIIM</sequence>
<dbReference type="AlphaFoldDB" id="A0A914MYM0"/>
<protein>
    <submittedName>
        <fullName evidence="2">Uncharacterized protein</fullName>
    </submittedName>
</protein>
<keyword evidence="1" id="KW-1185">Reference proteome</keyword>
<dbReference type="WBParaSite" id="Minc3s02502g30350">
    <property type="protein sequence ID" value="Minc3s02502g30350"/>
    <property type="gene ID" value="Minc3s02502g30350"/>
</dbReference>
<organism evidence="1 2">
    <name type="scientific">Meloidogyne incognita</name>
    <name type="common">Southern root-knot nematode worm</name>
    <name type="synonym">Oxyuris incognita</name>
    <dbReference type="NCBI Taxonomy" id="6306"/>
    <lineage>
        <taxon>Eukaryota</taxon>
        <taxon>Metazoa</taxon>
        <taxon>Ecdysozoa</taxon>
        <taxon>Nematoda</taxon>
        <taxon>Chromadorea</taxon>
        <taxon>Rhabditida</taxon>
        <taxon>Tylenchina</taxon>
        <taxon>Tylenchomorpha</taxon>
        <taxon>Tylenchoidea</taxon>
        <taxon>Meloidogynidae</taxon>
        <taxon>Meloidogyninae</taxon>
        <taxon>Meloidogyne</taxon>
        <taxon>Meloidogyne incognita group</taxon>
    </lineage>
</organism>
<evidence type="ECO:0000313" key="1">
    <source>
        <dbReference type="Proteomes" id="UP000887563"/>
    </source>
</evidence>
<name>A0A914MYM0_MELIC</name>
<proteinExistence type="predicted"/>
<accession>A0A914MYM0</accession>
<reference evidence="2" key="1">
    <citation type="submission" date="2022-11" db="UniProtKB">
        <authorList>
            <consortium name="WormBaseParasite"/>
        </authorList>
    </citation>
    <scope>IDENTIFICATION</scope>
</reference>
<dbReference type="Proteomes" id="UP000887563">
    <property type="component" value="Unplaced"/>
</dbReference>